<keyword evidence="12" id="KW-1185">Reference proteome</keyword>
<dbReference type="EMBL" id="CP048029">
    <property type="protein sequence ID" value="QIK38278.1"/>
    <property type="molecule type" value="Genomic_DNA"/>
</dbReference>
<comment type="function">
    <text evidence="1 10">Controls the rotational direction of flagella during chemotaxis.</text>
</comment>
<evidence type="ECO:0000256" key="7">
    <source>
        <dbReference type="ARBA" id="ARBA00022779"/>
    </source>
</evidence>
<keyword evidence="7 10" id="KW-0283">Flagellar rotation</keyword>
<gene>
    <name evidence="11" type="ORF">GWK36_10150</name>
</gene>
<keyword evidence="8" id="KW-1133">Transmembrane helix</keyword>
<evidence type="ECO:0000256" key="8">
    <source>
        <dbReference type="ARBA" id="ARBA00022989"/>
    </source>
</evidence>
<evidence type="ECO:0000256" key="6">
    <source>
        <dbReference type="ARBA" id="ARBA00022692"/>
    </source>
</evidence>
<evidence type="ECO:0000256" key="4">
    <source>
        <dbReference type="ARBA" id="ARBA00022475"/>
    </source>
</evidence>
<keyword evidence="5 10" id="KW-0145">Chemotaxis</keyword>
<keyword evidence="11" id="KW-0282">Flagellum</keyword>
<dbReference type="PANTHER" id="PTHR35091">
    <property type="entry name" value="FLAGELLAR PROTEIN FLIL"/>
    <property type="match status" value="1"/>
</dbReference>
<evidence type="ECO:0000313" key="11">
    <source>
        <dbReference type="EMBL" id="QIK38278.1"/>
    </source>
</evidence>
<dbReference type="RefSeq" id="WP_166271037.1">
    <property type="nucleotide sequence ID" value="NZ_CP048029.1"/>
</dbReference>
<dbReference type="Pfam" id="PF03748">
    <property type="entry name" value="FliL"/>
    <property type="match status" value="1"/>
</dbReference>
<evidence type="ECO:0000256" key="5">
    <source>
        <dbReference type="ARBA" id="ARBA00022500"/>
    </source>
</evidence>
<sequence>MMHLARTPIVLFALFLGFAPLGVFAGKKEESAAASPYPGYMAVEPPLIINLANPRKARYLKINIQFYIETQSDADLVTLHMPRLRDRMITLLGGRDGEQIMSGEARDQLRIELLENLRKLMIEQTGRPVISAIYFTDFIVQ</sequence>
<keyword evidence="11" id="KW-0969">Cilium</keyword>
<keyword evidence="9 10" id="KW-0472">Membrane</keyword>
<proteinExistence type="inferred from homology"/>
<name>A0A6G7VEJ9_9GAMM</name>
<evidence type="ECO:0000256" key="1">
    <source>
        <dbReference type="ARBA" id="ARBA00002254"/>
    </source>
</evidence>
<evidence type="ECO:0000256" key="9">
    <source>
        <dbReference type="ARBA" id="ARBA00023136"/>
    </source>
</evidence>
<keyword evidence="11" id="KW-0966">Cell projection</keyword>
<keyword evidence="10" id="KW-0997">Cell inner membrane</keyword>
<comment type="subcellular location">
    <subcellularLocation>
        <location evidence="10">Cell inner membrane</location>
    </subcellularLocation>
    <subcellularLocation>
        <location evidence="2">Cell membrane</location>
        <topology evidence="2">Single-pass membrane protein</topology>
    </subcellularLocation>
</comment>
<evidence type="ECO:0000256" key="10">
    <source>
        <dbReference type="RuleBase" id="RU364125"/>
    </source>
</evidence>
<dbReference type="GO" id="GO:0006935">
    <property type="term" value="P:chemotaxis"/>
    <property type="evidence" value="ECO:0007669"/>
    <property type="project" value="UniProtKB-KW"/>
</dbReference>
<dbReference type="GO" id="GO:0009425">
    <property type="term" value="C:bacterial-type flagellum basal body"/>
    <property type="evidence" value="ECO:0007669"/>
    <property type="project" value="InterPro"/>
</dbReference>
<organism evidence="11 12">
    <name type="scientific">Caldichromatium japonicum</name>
    <dbReference type="NCBI Taxonomy" id="2699430"/>
    <lineage>
        <taxon>Bacteria</taxon>
        <taxon>Pseudomonadati</taxon>
        <taxon>Pseudomonadota</taxon>
        <taxon>Gammaproteobacteria</taxon>
        <taxon>Chromatiales</taxon>
        <taxon>Chromatiaceae</taxon>
        <taxon>Caldichromatium</taxon>
    </lineage>
</organism>
<comment type="similarity">
    <text evidence="3 10">Belongs to the FliL family.</text>
</comment>
<evidence type="ECO:0000313" key="12">
    <source>
        <dbReference type="Proteomes" id="UP000502699"/>
    </source>
</evidence>
<dbReference type="AlphaFoldDB" id="A0A6G7VEJ9"/>
<protein>
    <recommendedName>
        <fullName evidence="10">Flagellar protein FliL</fullName>
    </recommendedName>
</protein>
<keyword evidence="4" id="KW-1003">Cell membrane</keyword>
<reference evidence="12" key="1">
    <citation type="submission" date="2020-01" db="EMBL/GenBank/DDBJ databases">
        <title>Caldichromatium gen. nov., sp. nov., a thermophilic purple sulfur bacterium member of the family Chromatiaceae isolated from Nakabusa hot spring, Japan.</title>
        <authorList>
            <person name="Saini M.K."/>
            <person name="Hanada S."/>
            <person name="Tank M."/>
        </authorList>
    </citation>
    <scope>NUCLEOTIDE SEQUENCE [LARGE SCALE GENOMIC DNA]</scope>
    <source>
        <strain evidence="12">No.7</strain>
    </source>
</reference>
<dbReference type="InterPro" id="IPR005503">
    <property type="entry name" value="FliL"/>
</dbReference>
<dbReference type="GO" id="GO:0005886">
    <property type="term" value="C:plasma membrane"/>
    <property type="evidence" value="ECO:0007669"/>
    <property type="project" value="UniProtKB-SubCell"/>
</dbReference>
<dbReference type="KEGG" id="cjap:GWK36_10150"/>
<dbReference type="GO" id="GO:0071978">
    <property type="term" value="P:bacterial-type flagellum-dependent swarming motility"/>
    <property type="evidence" value="ECO:0007669"/>
    <property type="project" value="TreeGrafter"/>
</dbReference>
<evidence type="ECO:0000256" key="3">
    <source>
        <dbReference type="ARBA" id="ARBA00008281"/>
    </source>
</evidence>
<dbReference type="PANTHER" id="PTHR35091:SF2">
    <property type="entry name" value="FLAGELLAR PROTEIN FLIL"/>
    <property type="match status" value="1"/>
</dbReference>
<dbReference type="Proteomes" id="UP000502699">
    <property type="component" value="Chromosome"/>
</dbReference>
<keyword evidence="6" id="KW-0812">Transmembrane</keyword>
<accession>A0A6G7VEJ9</accession>
<evidence type="ECO:0000256" key="2">
    <source>
        <dbReference type="ARBA" id="ARBA00004162"/>
    </source>
</evidence>